<dbReference type="AlphaFoldDB" id="I2GY47"/>
<gene>
    <name evidence="1" type="primary">TBLA0B02070</name>
    <name evidence="1" type="ORF">TBLA_0B02070</name>
</gene>
<keyword evidence="2" id="KW-1185">Reference proteome</keyword>
<accession>I2GY47</accession>
<dbReference type="STRING" id="1071380.I2GY47"/>
<dbReference type="GO" id="GO:0005789">
    <property type="term" value="C:endoplasmic reticulum membrane"/>
    <property type="evidence" value="ECO:0007669"/>
    <property type="project" value="EnsemblFungi"/>
</dbReference>
<sequence>MEVYLRVNDDIERDTAIVIEKDDTINNKIKTIFEMESGLAKYINLKPTIFNTEKPVAYYKSIHPGYMTDHGALLFDYHADEEPYIEKLDYDKPLFEQLWPGQLIVPKWVRSRKNTIIYWIVILFWLYTDLPDHISPTPGICLTNQISRVVIMASEFLEIPDITNKLRAEIQPGFTSVPVQYALFCLHLLKIAILTFFLETGFVNPYSINPIKNWMVLNSAATSPQLKEVAKKLGWIGTRRSTKAGYESGLYNFILAKHGGQVGAFRAGVLTSAINPGFVLERGEGFQTPLKDRSKNSTFETMKEKRKFILGDDYYQALEDNLKHNLAVARKENNSGKYSEEIRRFRKYGLFEVDDRLTEMVALRKEVHPKYAKKDEDEEKKKK</sequence>
<protein>
    <recommendedName>
        <fullName evidence="3">Glucose-signaling factor 2</fullName>
    </recommendedName>
</protein>
<dbReference type="RefSeq" id="XP_004178568.1">
    <property type="nucleotide sequence ID" value="XM_004178520.1"/>
</dbReference>
<dbReference type="OrthoDB" id="4076669at2759"/>
<proteinExistence type="predicted"/>
<dbReference type="OMA" id="IMLAWLY"/>
<dbReference type="eggNOG" id="ENOG502QT03">
    <property type="taxonomic scope" value="Eukaryota"/>
</dbReference>
<dbReference type="InterPro" id="IPR022757">
    <property type="entry name" value="Gsf2"/>
</dbReference>
<dbReference type="GO" id="GO:0006457">
    <property type="term" value="P:protein folding"/>
    <property type="evidence" value="ECO:0007669"/>
    <property type="project" value="EnsemblFungi"/>
</dbReference>
<dbReference type="Proteomes" id="UP000002866">
    <property type="component" value="Chromosome 2"/>
</dbReference>
<dbReference type="FunCoup" id="I2GY47">
    <property type="interactions" value="159"/>
</dbReference>
<dbReference type="HOGENOM" id="CLU_719597_0_0_1"/>
<dbReference type="GO" id="GO:0051082">
    <property type="term" value="F:unfolded protein binding"/>
    <property type="evidence" value="ECO:0007669"/>
    <property type="project" value="EnsemblFungi"/>
</dbReference>
<dbReference type="KEGG" id="tbl:TBLA_0B02070"/>
<dbReference type="EMBL" id="HE806317">
    <property type="protein sequence ID" value="CCH59049.1"/>
    <property type="molecule type" value="Genomic_DNA"/>
</dbReference>
<evidence type="ECO:0008006" key="3">
    <source>
        <dbReference type="Google" id="ProtNLM"/>
    </source>
</evidence>
<evidence type="ECO:0000313" key="2">
    <source>
        <dbReference type="Proteomes" id="UP000002866"/>
    </source>
</evidence>
<dbReference type="GeneID" id="14494659"/>
<dbReference type="GO" id="GO:0034394">
    <property type="term" value="P:protein localization to cell surface"/>
    <property type="evidence" value="ECO:0007669"/>
    <property type="project" value="EnsemblFungi"/>
</dbReference>
<dbReference type="Pfam" id="PF11055">
    <property type="entry name" value="Gsf2"/>
    <property type="match status" value="1"/>
</dbReference>
<name>I2GY47_HENB6</name>
<evidence type="ECO:0000313" key="1">
    <source>
        <dbReference type="EMBL" id="CCH59049.1"/>
    </source>
</evidence>
<organism evidence="1 2">
    <name type="scientific">Henningerozyma blattae (strain ATCC 34711 / CBS 6284 / DSM 70876 / NBRC 10599 / NRRL Y-10934 / UCD 77-7)</name>
    <name type="common">Yeast</name>
    <name type="synonym">Tetrapisispora blattae</name>
    <dbReference type="NCBI Taxonomy" id="1071380"/>
    <lineage>
        <taxon>Eukaryota</taxon>
        <taxon>Fungi</taxon>
        <taxon>Dikarya</taxon>
        <taxon>Ascomycota</taxon>
        <taxon>Saccharomycotina</taxon>
        <taxon>Saccharomycetes</taxon>
        <taxon>Saccharomycetales</taxon>
        <taxon>Saccharomycetaceae</taxon>
        <taxon>Henningerozyma</taxon>
    </lineage>
</organism>
<reference evidence="1 2" key="1">
    <citation type="journal article" date="2011" name="Proc. Natl. Acad. Sci. U.S.A.">
        <title>Evolutionary erosion of yeast sex chromosomes by mating-type switching accidents.</title>
        <authorList>
            <person name="Gordon J.L."/>
            <person name="Armisen D."/>
            <person name="Proux-Wera E."/>
            <person name="Oheigeartaigh S.S."/>
            <person name="Byrne K.P."/>
            <person name="Wolfe K.H."/>
        </authorList>
    </citation>
    <scope>NUCLEOTIDE SEQUENCE [LARGE SCALE GENOMIC DNA]</scope>
    <source>
        <strain evidence="2">ATCC 34711 / CBS 6284 / DSM 70876 / NBRC 10599 / NRRL Y-10934 / UCD 77-7</strain>
    </source>
</reference>
<dbReference type="InParanoid" id="I2GY47"/>